<evidence type="ECO:0000313" key="4">
    <source>
        <dbReference type="EMBL" id="WGH78903.1"/>
    </source>
</evidence>
<dbReference type="RefSeq" id="WP_279965654.1">
    <property type="nucleotide sequence ID" value="NZ_CP122537.1"/>
</dbReference>
<gene>
    <name evidence="4" type="ORF">P8627_01175</name>
</gene>
<organism evidence="4 5">
    <name type="scientific">Jannaschia ovalis</name>
    <dbReference type="NCBI Taxonomy" id="3038773"/>
    <lineage>
        <taxon>Bacteria</taxon>
        <taxon>Pseudomonadati</taxon>
        <taxon>Pseudomonadota</taxon>
        <taxon>Alphaproteobacteria</taxon>
        <taxon>Rhodobacterales</taxon>
        <taxon>Roseobacteraceae</taxon>
        <taxon>Jannaschia</taxon>
    </lineage>
</organism>
<accession>A0ABY8LES6</accession>
<keyword evidence="2" id="KW-0456">Lyase</keyword>
<dbReference type="SMART" id="SM00858">
    <property type="entry name" value="SAF"/>
    <property type="match status" value="1"/>
</dbReference>
<sequence length="500" mass="52395">MADTIRLDPADNVVTATRALEVGHRVEGVAAAALIPSGHKLATAAIAQGAPIRKYGQVIGYASADIAPGEHVHVQNCAFAATDHDYEFGTDLRPVAPASGDSFLGYRRANGTVGTRNYIAVVTSVNCSATAARRIADAFGPEELAAYPNVDGVVAFVHGTGCGMAGDGDGFEALQRVMWGYARHPNHAAVLMVGLGCEMNQIDWLLEAYGLTQGPTFQTMNIQNVAGLRRTIEAGIEKVRAMLPIADAARRETCPASELRVALQCGGSDAWSGITANPALGHACDLLVAQGGTGVLAETPEIYGAEHLLTRRAATPEIGRKLLGLIEWWEDYTARNRGSMDNNPSPGNKKGGLTTILEKSLGAAAKGGTTPLTGVYKYAEPVTAKGFTFMDSPGYDPASVTGQIAGGCNLVCFTTGRGSAFGSKPAPTIKVATNSALFARMPEDMDVNAGDILTGESSVEAKGREIYELFLRVASGEASKSEAQGLGDYEFVPWQIGAVM</sequence>
<dbReference type="Gene3D" id="2.30.130.110">
    <property type="match status" value="1"/>
</dbReference>
<dbReference type="InterPro" id="IPR007392">
    <property type="entry name" value="GD_AH_second"/>
</dbReference>
<proteinExistence type="inferred from homology"/>
<feature type="domain" description="SAF" evidence="3">
    <location>
        <begin position="11"/>
        <end position="78"/>
    </location>
</feature>
<evidence type="ECO:0000256" key="2">
    <source>
        <dbReference type="ARBA" id="ARBA00023239"/>
    </source>
</evidence>
<evidence type="ECO:0000259" key="3">
    <source>
        <dbReference type="SMART" id="SM00858"/>
    </source>
</evidence>
<reference evidence="4 5" key="1">
    <citation type="submission" date="2023-04" db="EMBL/GenBank/DDBJ databases">
        <title>Jannaschia ovalis sp. nov., a marine bacterium isolated from sea tidal flat.</title>
        <authorList>
            <person name="Kwon D.Y."/>
            <person name="Kim J.-J."/>
        </authorList>
    </citation>
    <scope>NUCLEOTIDE SEQUENCE [LARGE SCALE GENOMIC DNA]</scope>
    <source>
        <strain evidence="4 5">GRR-S6-38</strain>
    </source>
</reference>
<evidence type="ECO:0000313" key="5">
    <source>
        <dbReference type="Proteomes" id="UP001243420"/>
    </source>
</evidence>
<dbReference type="PANTHER" id="PTHR30536:SF5">
    <property type="entry name" value="ALTRONATE DEHYDRATASE"/>
    <property type="match status" value="1"/>
</dbReference>
<dbReference type="EMBL" id="CP122537">
    <property type="protein sequence ID" value="WGH78903.1"/>
    <property type="molecule type" value="Genomic_DNA"/>
</dbReference>
<name>A0ABY8LES6_9RHOB</name>
<dbReference type="InterPro" id="IPR052172">
    <property type="entry name" value="UxaA_altronate/galactarate_dh"/>
</dbReference>
<protein>
    <submittedName>
        <fullName evidence="4">Altronate dehydratase family protein</fullName>
    </submittedName>
</protein>
<dbReference type="InterPro" id="IPR013974">
    <property type="entry name" value="SAF"/>
</dbReference>
<dbReference type="Proteomes" id="UP001243420">
    <property type="component" value="Chromosome"/>
</dbReference>
<dbReference type="PANTHER" id="PTHR30536">
    <property type="entry name" value="ALTRONATE/GALACTARATE DEHYDRATASE"/>
    <property type="match status" value="1"/>
</dbReference>
<dbReference type="InterPro" id="IPR044144">
    <property type="entry name" value="SAF_UxaA/GarD"/>
</dbReference>
<keyword evidence="5" id="KW-1185">Reference proteome</keyword>
<dbReference type="InterPro" id="IPR048332">
    <property type="entry name" value="GD_AH_C"/>
</dbReference>
<dbReference type="Pfam" id="PF04295">
    <property type="entry name" value="GD_AH_second"/>
    <property type="match status" value="1"/>
</dbReference>
<dbReference type="CDD" id="cd11613">
    <property type="entry name" value="SAF_AH_GD"/>
    <property type="match status" value="1"/>
</dbReference>
<dbReference type="Pfam" id="PF08666">
    <property type="entry name" value="SAF"/>
    <property type="match status" value="1"/>
</dbReference>
<comment type="similarity">
    <text evidence="1">Belongs to the UxaA family.</text>
</comment>
<evidence type="ECO:0000256" key="1">
    <source>
        <dbReference type="ARBA" id="ARBA00010986"/>
    </source>
</evidence>
<dbReference type="Pfam" id="PF20629">
    <property type="entry name" value="GD_AH_C"/>
    <property type="match status" value="1"/>
</dbReference>